<organism evidence="2 3">
    <name type="scientific">Zopfia rhizophila CBS 207.26</name>
    <dbReference type="NCBI Taxonomy" id="1314779"/>
    <lineage>
        <taxon>Eukaryota</taxon>
        <taxon>Fungi</taxon>
        <taxon>Dikarya</taxon>
        <taxon>Ascomycota</taxon>
        <taxon>Pezizomycotina</taxon>
        <taxon>Dothideomycetes</taxon>
        <taxon>Dothideomycetes incertae sedis</taxon>
        <taxon>Zopfiaceae</taxon>
        <taxon>Zopfia</taxon>
    </lineage>
</organism>
<dbReference type="AlphaFoldDB" id="A0A6A6EEP6"/>
<dbReference type="InterPro" id="IPR027921">
    <property type="entry name" value="NOPCHAP1"/>
</dbReference>
<feature type="compositionally biased region" description="Low complexity" evidence="1">
    <location>
        <begin position="44"/>
        <end position="58"/>
    </location>
</feature>
<dbReference type="GO" id="GO:0000492">
    <property type="term" value="P:box C/D snoRNP assembly"/>
    <property type="evidence" value="ECO:0007669"/>
    <property type="project" value="InterPro"/>
</dbReference>
<name>A0A6A6EEP6_9PEZI</name>
<sequence length="249" mass="26721">MMAPKAPNASSVAPADVNANSRKRSRDSEECGYSHARVKLSPIETSSASEPATSEDSALVPTSVSDGSTAASDVDTDSESELEESSDDTSSESSSEEVSDEESDEESSLNEENEDEIINLIANKGNKPVIKFPRNESAAGLRLRLKGFLPQLAAANEQLEKERKAGTLKKREIEKDGEAEGEYIEMNLGLGVLEHKNSKAQDSETDGGGETHDGNSDAEGRPAREKDIFGKLMGRDKKESVGIQEVDDT</sequence>
<gene>
    <name evidence="2" type="ORF">K469DRAFT_747428</name>
</gene>
<dbReference type="OrthoDB" id="1112980at2759"/>
<feature type="compositionally biased region" description="Polar residues" evidence="1">
    <location>
        <begin position="60"/>
        <end position="71"/>
    </location>
</feature>
<accession>A0A6A6EEP6</accession>
<dbReference type="PANTHER" id="PTHR38489">
    <property type="entry name" value="HISTONE CHAPERONE DOMAIN-CONTAINING PROTEIN"/>
    <property type="match status" value="1"/>
</dbReference>
<evidence type="ECO:0000313" key="3">
    <source>
        <dbReference type="Proteomes" id="UP000800200"/>
    </source>
</evidence>
<proteinExistence type="predicted"/>
<feature type="compositionally biased region" description="Basic and acidic residues" evidence="1">
    <location>
        <begin position="209"/>
        <end position="240"/>
    </location>
</feature>
<evidence type="ECO:0000313" key="2">
    <source>
        <dbReference type="EMBL" id="KAF2190214.1"/>
    </source>
</evidence>
<dbReference type="EMBL" id="ML994619">
    <property type="protein sequence ID" value="KAF2190214.1"/>
    <property type="molecule type" value="Genomic_DNA"/>
</dbReference>
<reference evidence="2" key="1">
    <citation type="journal article" date="2020" name="Stud. Mycol.">
        <title>101 Dothideomycetes genomes: a test case for predicting lifestyles and emergence of pathogens.</title>
        <authorList>
            <person name="Haridas S."/>
            <person name="Albert R."/>
            <person name="Binder M."/>
            <person name="Bloem J."/>
            <person name="Labutti K."/>
            <person name="Salamov A."/>
            <person name="Andreopoulos B."/>
            <person name="Baker S."/>
            <person name="Barry K."/>
            <person name="Bills G."/>
            <person name="Bluhm B."/>
            <person name="Cannon C."/>
            <person name="Castanera R."/>
            <person name="Culley D."/>
            <person name="Daum C."/>
            <person name="Ezra D."/>
            <person name="Gonzalez J."/>
            <person name="Henrissat B."/>
            <person name="Kuo A."/>
            <person name="Liang C."/>
            <person name="Lipzen A."/>
            <person name="Lutzoni F."/>
            <person name="Magnuson J."/>
            <person name="Mondo S."/>
            <person name="Nolan M."/>
            <person name="Ohm R."/>
            <person name="Pangilinan J."/>
            <person name="Park H.-J."/>
            <person name="Ramirez L."/>
            <person name="Alfaro M."/>
            <person name="Sun H."/>
            <person name="Tritt A."/>
            <person name="Yoshinaga Y."/>
            <person name="Zwiers L.-H."/>
            <person name="Turgeon B."/>
            <person name="Goodwin S."/>
            <person name="Spatafora J."/>
            <person name="Crous P."/>
            <person name="Grigoriev I."/>
        </authorList>
    </citation>
    <scope>NUCLEOTIDE SEQUENCE</scope>
    <source>
        <strain evidence="2">CBS 207.26</strain>
    </source>
</reference>
<feature type="compositionally biased region" description="Acidic residues" evidence="1">
    <location>
        <begin position="74"/>
        <end position="116"/>
    </location>
</feature>
<protein>
    <submittedName>
        <fullName evidence="2">Uncharacterized protein</fullName>
    </submittedName>
</protein>
<dbReference type="Pfam" id="PF15370">
    <property type="entry name" value="NOPCHAP1"/>
    <property type="match status" value="1"/>
</dbReference>
<feature type="region of interest" description="Disordered" evidence="1">
    <location>
        <begin position="195"/>
        <end position="249"/>
    </location>
</feature>
<keyword evidence="3" id="KW-1185">Reference proteome</keyword>
<feature type="region of interest" description="Disordered" evidence="1">
    <location>
        <begin position="1"/>
        <end position="116"/>
    </location>
</feature>
<evidence type="ECO:0000256" key="1">
    <source>
        <dbReference type="SAM" id="MobiDB-lite"/>
    </source>
</evidence>
<dbReference type="Proteomes" id="UP000800200">
    <property type="component" value="Unassembled WGS sequence"/>
</dbReference>
<dbReference type="PANTHER" id="PTHR38489:SF1">
    <property type="entry name" value="HISTONE CHAPERONE DOMAIN-CONTAINING PROTEIN"/>
    <property type="match status" value="1"/>
</dbReference>